<dbReference type="EMBL" id="QGGY01000005">
    <property type="protein sequence ID" value="PWJ76197.1"/>
    <property type="molecule type" value="Genomic_DNA"/>
</dbReference>
<dbReference type="SUPFAM" id="SSF46894">
    <property type="entry name" value="C-terminal effector domain of the bipartite response regulators"/>
    <property type="match status" value="1"/>
</dbReference>
<dbReference type="Gene3D" id="1.25.40.10">
    <property type="entry name" value="Tetratricopeptide repeat domain"/>
    <property type="match status" value="1"/>
</dbReference>
<organism evidence="2 3">
    <name type="scientific">Murimonas intestini</name>
    <dbReference type="NCBI Taxonomy" id="1337051"/>
    <lineage>
        <taxon>Bacteria</taxon>
        <taxon>Bacillati</taxon>
        <taxon>Bacillota</taxon>
        <taxon>Clostridia</taxon>
        <taxon>Lachnospirales</taxon>
        <taxon>Lachnospiraceae</taxon>
        <taxon>Murimonas</taxon>
    </lineage>
</organism>
<protein>
    <submittedName>
        <fullName evidence="2">DNA-binding SARP family transcriptional activator</fullName>
    </submittedName>
</protein>
<dbReference type="InterPro" id="IPR005158">
    <property type="entry name" value="BTAD"/>
</dbReference>
<dbReference type="GO" id="GO:0003677">
    <property type="term" value="F:DNA binding"/>
    <property type="evidence" value="ECO:0007669"/>
    <property type="project" value="UniProtKB-KW"/>
</dbReference>
<evidence type="ECO:0000313" key="3">
    <source>
        <dbReference type="Proteomes" id="UP000245412"/>
    </source>
</evidence>
<gene>
    <name evidence="2" type="ORF">C7383_105233</name>
</gene>
<dbReference type="InterPro" id="IPR016032">
    <property type="entry name" value="Sig_transdc_resp-reg_C-effctor"/>
</dbReference>
<sequence length="395" mass="46485">MQDYKLTINMFGEFSIVNEAHSLITSKAKSPQMNMLLSYLIANKETDVTKDKLIDVLWPEENSNNPSGALRNLVYRARNEMSEFFPGSQVESILLVGNTYHWNPEIECDVDIYKFEQYCNLASREENPDKRYFFNTQAHLLYKGEFLPMFRMESWVMFRSNYYGNLYTKCILSICDYLNAHEKYRDILMFCEEAINVHPLEESIHKEKINAYLKLGEVQNAMDYYYSIVDLFNQKYGLDITSTMQDIYQSILSQMPNQHVDMDELVENLKNDKNSDGSFYCNFDIFKNIYQINLRSVRRSQSKRYLLLMTLSDLNADSELTVDIRQEMDILHGLMSRCLRRNDVYTQSSFCQFSLIITVANEAGCNTVVKRLRERYTARRQHSNVKLTIDIELIM</sequence>
<dbReference type="SMART" id="SM01043">
    <property type="entry name" value="BTAD"/>
    <property type="match status" value="1"/>
</dbReference>
<evidence type="ECO:0000313" key="2">
    <source>
        <dbReference type="EMBL" id="PWJ76197.1"/>
    </source>
</evidence>
<dbReference type="InterPro" id="IPR051677">
    <property type="entry name" value="AfsR-DnrI-RedD_regulator"/>
</dbReference>
<dbReference type="Gene3D" id="1.10.10.10">
    <property type="entry name" value="Winged helix-like DNA-binding domain superfamily/Winged helix DNA-binding domain"/>
    <property type="match status" value="1"/>
</dbReference>
<dbReference type="AlphaFoldDB" id="A0AB73T513"/>
<dbReference type="GO" id="GO:0006355">
    <property type="term" value="P:regulation of DNA-templated transcription"/>
    <property type="evidence" value="ECO:0007669"/>
    <property type="project" value="InterPro"/>
</dbReference>
<evidence type="ECO:0000259" key="1">
    <source>
        <dbReference type="SMART" id="SM01043"/>
    </source>
</evidence>
<dbReference type="InterPro" id="IPR011990">
    <property type="entry name" value="TPR-like_helical_dom_sf"/>
</dbReference>
<name>A0AB73T513_9FIRM</name>
<keyword evidence="2" id="KW-0238">DNA-binding</keyword>
<proteinExistence type="predicted"/>
<dbReference type="Proteomes" id="UP000245412">
    <property type="component" value="Unassembled WGS sequence"/>
</dbReference>
<dbReference type="Pfam" id="PF03704">
    <property type="entry name" value="BTAD"/>
    <property type="match status" value="1"/>
</dbReference>
<dbReference type="RefSeq" id="WP_257497618.1">
    <property type="nucleotide sequence ID" value="NZ_JANKBI010000003.1"/>
</dbReference>
<accession>A0AB73T513</accession>
<dbReference type="PANTHER" id="PTHR35807">
    <property type="entry name" value="TRANSCRIPTIONAL REGULATOR REDD-RELATED"/>
    <property type="match status" value="1"/>
</dbReference>
<dbReference type="SUPFAM" id="SSF48452">
    <property type="entry name" value="TPR-like"/>
    <property type="match status" value="1"/>
</dbReference>
<keyword evidence="3" id="KW-1185">Reference proteome</keyword>
<reference evidence="2 3" key="1">
    <citation type="submission" date="2018-05" db="EMBL/GenBank/DDBJ databases">
        <authorList>
            <person name="Goeker M."/>
            <person name="Huntemann M."/>
            <person name="Clum A."/>
            <person name="Pillay M."/>
            <person name="Palaniappan K."/>
            <person name="Varghese N."/>
            <person name="Mikhailova N."/>
            <person name="Stamatis D."/>
            <person name="Reddy T."/>
            <person name="Daum C."/>
            <person name="Shapiro N."/>
            <person name="Ivanova N."/>
            <person name="Kyrpides N."/>
            <person name="Woyke T."/>
        </authorList>
    </citation>
    <scope>NUCLEOTIDE SEQUENCE [LARGE SCALE GENOMIC DNA]</scope>
    <source>
        <strain evidence="2 3">DSM 26524</strain>
    </source>
</reference>
<feature type="domain" description="Bacterial transcriptional activator" evidence="1">
    <location>
        <begin position="110"/>
        <end position="252"/>
    </location>
</feature>
<comment type="caution">
    <text evidence="2">The sequence shown here is derived from an EMBL/GenBank/DDBJ whole genome shotgun (WGS) entry which is preliminary data.</text>
</comment>
<dbReference type="InterPro" id="IPR036388">
    <property type="entry name" value="WH-like_DNA-bd_sf"/>
</dbReference>